<dbReference type="AlphaFoldDB" id="A0A933DU14"/>
<dbReference type="Proteomes" id="UP000756703">
    <property type="component" value="Unassembled WGS sequence"/>
</dbReference>
<proteinExistence type="predicted"/>
<dbReference type="EMBL" id="JACQMI010000002">
    <property type="protein sequence ID" value="MBI4132493.1"/>
    <property type="molecule type" value="Genomic_DNA"/>
</dbReference>
<dbReference type="Pfam" id="PF04308">
    <property type="entry name" value="RNaseH_like"/>
    <property type="match status" value="1"/>
</dbReference>
<evidence type="ECO:0000313" key="2">
    <source>
        <dbReference type="Proteomes" id="UP000756703"/>
    </source>
</evidence>
<dbReference type="InterPro" id="IPR007405">
    <property type="entry name" value="Phage_KVP40_Orf299"/>
</dbReference>
<accession>A0A933DU14</accession>
<evidence type="ECO:0008006" key="3">
    <source>
        <dbReference type="Google" id="ProtNLM"/>
    </source>
</evidence>
<name>A0A933DU14_9BACT</name>
<evidence type="ECO:0000313" key="1">
    <source>
        <dbReference type="EMBL" id="MBI4132493.1"/>
    </source>
</evidence>
<reference evidence="1" key="1">
    <citation type="submission" date="2020-07" db="EMBL/GenBank/DDBJ databases">
        <title>Huge and variable diversity of episymbiotic CPR bacteria and DPANN archaea in groundwater ecosystems.</title>
        <authorList>
            <person name="He C.Y."/>
            <person name="Keren R."/>
            <person name="Whittaker M."/>
            <person name="Farag I.F."/>
            <person name="Doudna J."/>
            <person name="Cate J.H.D."/>
            <person name="Banfield J.F."/>
        </authorList>
    </citation>
    <scope>NUCLEOTIDE SEQUENCE</scope>
    <source>
        <strain evidence="1">NC_groundwater_1225_Ag_S-0.1um_56_177</strain>
    </source>
</reference>
<dbReference type="PANTHER" id="PTHR39961:SF1">
    <property type="entry name" value="DUF458 DOMAIN-CONTAINING PROTEIN"/>
    <property type="match status" value="1"/>
</dbReference>
<organism evidence="1 2">
    <name type="scientific">Candidatus Sungiibacteriota bacterium</name>
    <dbReference type="NCBI Taxonomy" id="2750080"/>
    <lineage>
        <taxon>Bacteria</taxon>
        <taxon>Candidatus Sungiibacteriota</taxon>
    </lineage>
</organism>
<comment type="caution">
    <text evidence="1">The sequence shown here is derived from an EMBL/GenBank/DDBJ whole genome shotgun (WGS) entry which is preliminary data.</text>
</comment>
<protein>
    <recommendedName>
        <fullName evidence="3">DUF458 domain-containing protein</fullName>
    </recommendedName>
</protein>
<sequence>MSEQTTFHSWSKGTLTLERVFDEIIAYIKSQPERSYQVIVGSDSAARSPVSLVTAVTVWRVGNGAVHFWVVSDKKTFHTLRDRIYEEAMQSITLAQELRSGLRERLGDEFLWDEKIQVHIDIGKNGPTRDLIDQVIGMVKGFGFQAVIKPGAFGASQVADRHT</sequence>
<gene>
    <name evidence="1" type="ORF">HY473_00130</name>
</gene>
<dbReference type="PANTHER" id="PTHR39961">
    <property type="entry name" value="HYPOTHETICAL CYTOSOLIC PROTEIN"/>
    <property type="match status" value="1"/>
</dbReference>